<evidence type="ECO:0000313" key="3">
    <source>
        <dbReference type="Proteomes" id="UP001324634"/>
    </source>
</evidence>
<reference evidence="2 3" key="1">
    <citation type="submission" date="2023-11" db="EMBL/GenBank/DDBJ databases">
        <title>Peredibacter starrii A3.12.</title>
        <authorList>
            <person name="Mitchell R.J."/>
        </authorList>
    </citation>
    <scope>NUCLEOTIDE SEQUENCE [LARGE SCALE GENOMIC DNA]</scope>
    <source>
        <strain evidence="2 3">A3.12</strain>
    </source>
</reference>
<gene>
    <name evidence="2" type="ORF">SOO65_04455</name>
</gene>
<dbReference type="Proteomes" id="UP001324634">
    <property type="component" value="Chromosome"/>
</dbReference>
<sequence length="254" mass="29574">MSYTSFADFLHSKYLERHQKNAQYSLRSFSRDIGISSGRLTNLLKGRDIPGDETVEKFFAIFNLAEEERLKLKKTIYSQKYLRRGTGFSKQLNEEEFNKISDWKTWSVFTMFQASDFQPSSLWFSEKLKLSVQEIEVCLNKILELGLIAIKDDFYELICDRVTTTNDVPSTAIRKFHKEFIPIGLKSLDKVKVDERDVSSLTFCIDKKMLPEYKKALAEFRAKLSQIAKQSVVSDELYQLNMQFFPVAFEGNNE</sequence>
<dbReference type="RefSeq" id="WP_321397584.1">
    <property type="nucleotide sequence ID" value="NZ_CP139487.1"/>
</dbReference>
<organism evidence="2 3">
    <name type="scientific">Peredibacter starrii</name>
    <dbReference type="NCBI Taxonomy" id="28202"/>
    <lineage>
        <taxon>Bacteria</taxon>
        <taxon>Pseudomonadati</taxon>
        <taxon>Bdellovibrionota</taxon>
        <taxon>Bacteriovoracia</taxon>
        <taxon>Bacteriovoracales</taxon>
        <taxon>Bacteriovoracaceae</taxon>
        <taxon>Peredibacter</taxon>
    </lineage>
</organism>
<dbReference type="AlphaFoldDB" id="A0AAX4HRM3"/>
<keyword evidence="3" id="KW-1185">Reference proteome</keyword>
<feature type="domain" description="DUF4423" evidence="1">
    <location>
        <begin position="89"/>
        <end position="247"/>
    </location>
</feature>
<dbReference type="EMBL" id="CP139487">
    <property type="protein sequence ID" value="WPU65989.1"/>
    <property type="molecule type" value="Genomic_DNA"/>
</dbReference>
<accession>A0AAX4HRM3</accession>
<dbReference type="InterPro" id="IPR025537">
    <property type="entry name" value="DUF4423"/>
</dbReference>
<dbReference type="CDD" id="cd00093">
    <property type="entry name" value="HTH_XRE"/>
    <property type="match status" value="1"/>
</dbReference>
<dbReference type="InterPro" id="IPR001387">
    <property type="entry name" value="Cro/C1-type_HTH"/>
</dbReference>
<evidence type="ECO:0000313" key="2">
    <source>
        <dbReference type="EMBL" id="WPU65989.1"/>
    </source>
</evidence>
<dbReference type="NCBIfam" id="TIGR02147">
    <property type="entry name" value="Fsuc_second"/>
    <property type="match status" value="1"/>
</dbReference>
<protein>
    <submittedName>
        <fullName evidence="2">TIGR02147 family protein</fullName>
    </submittedName>
</protein>
<dbReference type="InterPro" id="IPR011873">
    <property type="entry name" value="CHP02147"/>
</dbReference>
<dbReference type="KEGG" id="psti:SOO65_04455"/>
<proteinExistence type="predicted"/>
<name>A0AAX4HRM3_9BACT</name>
<evidence type="ECO:0000259" key="1">
    <source>
        <dbReference type="Pfam" id="PF14394"/>
    </source>
</evidence>
<dbReference type="Pfam" id="PF14394">
    <property type="entry name" value="DUF4423"/>
    <property type="match status" value="1"/>
</dbReference>